<dbReference type="RefSeq" id="WP_204727911.1">
    <property type="nucleotide sequence ID" value="NZ_JAFBDK010000001.1"/>
</dbReference>
<comment type="caution">
    <text evidence="1">The sequence shown here is derived from an EMBL/GenBank/DDBJ whole genome shotgun (WGS) entry which is preliminary data.</text>
</comment>
<proteinExistence type="predicted"/>
<evidence type="ECO:0008006" key="3">
    <source>
        <dbReference type="Google" id="ProtNLM"/>
    </source>
</evidence>
<name>A0ABW5ZEN7_9BACL</name>
<evidence type="ECO:0000313" key="1">
    <source>
        <dbReference type="EMBL" id="MFD2911323.1"/>
    </source>
</evidence>
<dbReference type="EMBL" id="JBHUPG010000008">
    <property type="protein sequence ID" value="MFD2911323.1"/>
    <property type="molecule type" value="Genomic_DNA"/>
</dbReference>
<reference evidence="2" key="1">
    <citation type="journal article" date="2019" name="Int. J. Syst. Evol. Microbiol.">
        <title>The Global Catalogue of Microorganisms (GCM) 10K type strain sequencing project: providing services to taxonomists for standard genome sequencing and annotation.</title>
        <authorList>
            <consortium name="The Broad Institute Genomics Platform"/>
            <consortium name="The Broad Institute Genome Sequencing Center for Infectious Disease"/>
            <person name="Wu L."/>
            <person name="Ma J."/>
        </authorList>
    </citation>
    <scope>NUCLEOTIDE SEQUENCE [LARGE SCALE GENOMIC DNA]</scope>
    <source>
        <strain evidence="2">KCTC 13528</strain>
    </source>
</reference>
<accession>A0ABW5ZEN7</accession>
<gene>
    <name evidence="1" type="ORF">ACFS5P_05505</name>
</gene>
<sequence length="72" mass="8565">MRYKNSDTKALSPNFDDVKLTVAQYIDLKERKYLDRQIADIGKTTVSRLNGWKKLHDVERLLAKRKRARLFQ</sequence>
<evidence type="ECO:0000313" key="2">
    <source>
        <dbReference type="Proteomes" id="UP001597561"/>
    </source>
</evidence>
<organism evidence="1 2">
    <name type="scientific">Jeotgalibacillus terrae</name>
    <dbReference type="NCBI Taxonomy" id="587735"/>
    <lineage>
        <taxon>Bacteria</taxon>
        <taxon>Bacillati</taxon>
        <taxon>Bacillota</taxon>
        <taxon>Bacilli</taxon>
        <taxon>Bacillales</taxon>
        <taxon>Caryophanaceae</taxon>
        <taxon>Jeotgalibacillus</taxon>
    </lineage>
</organism>
<keyword evidence="2" id="KW-1185">Reference proteome</keyword>
<protein>
    <recommendedName>
        <fullName evidence="3">Transposase</fullName>
    </recommendedName>
</protein>
<dbReference type="Proteomes" id="UP001597561">
    <property type="component" value="Unassembled WGS sequence"/>
</dbReference>